<feature type="transmembrane region" description="Helical" evidence="1">
    <location>
        <begin position="16"/>
        <end position="37"/>
    </location>
</feature>
<protein>
    <submittedName>
        <fullName evidence="2">Uncharacterized protein</fullName>
    </submittedName>
</protein>
<feature type="transmembrane region" description="Helical" evidence="1">
    <location>
        <begin position="80"/>
        <end position="101"/>
    </location>
</feature>
<dbReference type="Proteomes" id="UP000603317">
    <property type="component" value="Unassembled WGS sequence"/>
</dbReference>
<proteinExistence type="predicted"/>
<keyword evidence="1" id="KW-0812">Transmembrane</keyword>
<dbReference type="EMBL" id="BMID01000001">
    <property type="protein sequence ID" value="GFZ96955.1"/>
    <property type="molecule type" value="Genomic_DNA"/>
</dbReference>
<dbReference type="RefSeq" id="WP_188640841.1">
    <property type="nucleotide sequence ID" value="NZ_BMID01000001.1"/>
</dbReference>
<organism evidence="2 3">
    <name type="scientific">Blastomonas marina</name>
    <dbReference type="NCBI Taxonomy" id="1867408"/>
    <lineage>
        <taxon>Bacteria</taxon>
        <taxon>Pseudomonadati</taxon>
        <taxon>Pseudomonadota</taxon>
        <taxon>Alphaproteobacteria</taxon>
        <taxon>Sphingomonadales</taxon>
        <taxon>Sphingomonadaceae</taxon>
        <taxon>Blastomonas</taxon>
    </lineage>
</organism>
<sequence length="206" mass="21842">MTAANTTSRLRHSVPLWAAMTFASFGGVAGLAMTGAINTATTMILMIIPAALFFQMIRVANNAAVASASCGGKGEAQRAYIKRVAIFSSLYLVVFAIQIAVLKAGDPPMALRAALSVLPGLAVVGIFWAIGRLIVEEQDEFLRMLIVRQALIATGFALGAATIWGFLEVGGVVPHLDAYWVAVVWFFGQFIGTASNRITYGSWGAL</sequence>
<comment type="caution">
    <text evidence="2">The sequence shown here is derived from an EMBL/GenBank/DDBJ whole genome shotgun (WGS) entry which is preliminary data.</text>
</comment>
<feature type="transmembrane region" description="Helical" evidence="1">
    <location>
        <begin position="113"/>
        <end position="134"/>
    </location>
</feature>
<keyword evidence="3" id="KW-1185">Reference proteome</keyword>
<name>A0ABQ1F219_9SPHN</name>
<accession>A0ABQ1F219</accession>
<reference evidence="3" key="1">
    <citation type="journal article" date="2019" name="Int. J. Syst. Evol. Microbiol.">
        <title>The Global Catalogue of Microorganisms (GCM) 10K type strain sequencing project: providing services to taxonomists for standard genome sequencing and annotation.</title>
        <authorList>
            <consortium name="The Broad Institute Genomics Platform"/>
            <consortium name="The Broad Institute Genome Sequencing Center for Infectious Disease"/>
            <person name="Wu L."/>
            <person name="Ma J."/>
        </authorList>
    </citation>
    <scope>NUCLEOTIDE SEQUENCE [LARGE SCALE GENOMIC DNA]</scope>
    <source>
        <strain evidence="3">CGMCC 1.15297</strain>
    </source>
</reference>
<gene>
    <name evidence="2" type="ORF">GCM10010923_01010</name>
</gene>
<keyword evidence="1" id="KW-0472">Membrane</keyword>
<keyword evidence="1" id="KW-1133">Transmembrane helix</keyword>
<evidence type="ECO:0000313" key="2">
    <source>
        <dbReference type="EMBL" id="GFZ96955.1"/>
    </source>
</evidence>
<feature type="transmembrane region" description="Helical" evidence="1">
    <location>
        <begin position="43"/>
        <end position="60"/>
    </location>
</feature>
<evidence type="ECO:0000256" key="1">
    <source>
        <dbReference type="SAM" id="Phobius"/>
    </source>
</evidence>
<feature type="transmembrane region" description="Helical" evidence="1">
    <location>
        <begin position="146"/>
        <end position="167"/>
    </location>
</feature>
<feature type="transmembrane region" description="Helical" evidence="1">
    <location>
        <begin position="179"/>
        <end position="200"/>
    </location>
</feature>
<evidence type="ECO:0000313" key="3">
    <source>
        <dbReference type="Proteomes" id="UP000603317"/>
    </source>
</evidence>